<evidence type="ECO:0000313" key="11">
    <source>
        <dbReference type="EMBL" id="GAA0472802.1"/>
    </source>
</evidence>
<feature type="transmembrane region" description="Helical" evidence="8">
    <location>
        <begin position="60"/>
        <end position="81"/>
    </location>
</feature>
<dbReference type="GO" id="GO:0008381">
    <property type="term" value="F:mechanosensitive monoatomic ion channel activity"/>
    <property type="evidence" value="ECO:0007669"/>
    <property type="project" value="InterPro"/>
</dbReference>
<dbReference type="InterPro" id="IPR010920">
    <property type="entry name" value="LSM_dom_sf"/>
</dbReference>
<dbReference type="InterPro" id="IPR049278">
    <property type="entry name" value="MS_channel_C"/>
</dbReference>
<feature type="compositionally biased region" description="Basic and acidic residues" evidence="7">
    <location>
        <begin position="353"/>
        <end position="364"/>
    </location>
</feature>
<feature type="transmembrane region" description="Helical" evidence="8">
    <location>
        <begin position="139"/>
        <end position="162"/>
    </location>
</feature>
<dbReference type="Pfam" id="PF00924">
    <property type="entry name" value="MS_channel_2nd"/>
    <property type="match status" value="1"/>
</dbReference>
<evidence type="ECO:0000313" key="13">
    <source>
        <dbReference type="Proteomes" id="UP000830542"/>
    </source>
</evidence>
<dbReference type="SUPFAM" id="SSF82861">
    <property type="entry name" value="Mechanosensitive channel protein MscS (YggB), transmembrane region"/>
    <property type="match status" value="1"/>
</dbReference>
<dbReference type="InterPro" id="IPR045275">
    <property type="entry name" value="MscS_archaea/bacteria_type"/>
</dbReference>
<dbReference type="Gene3D" id="1.10.287.1260">
    <property type="match status" value="1"/>
</dbReference>
<dbReference type="GO" id="GO:0005886">
    <property type="term" value="C:plasma membrane"/>
    <property type="evidence" value="ECO:0007669"/>
    <property type="project" value="UniProtKB-SubCell"/>
</dbReference>
<evidence type="ECO:0000256" key="5">
    <source>
        <dbReference type="ARBA" id="ARBA00022989"/>
    </source>
</evidence>
<reference evidence="11" key="3">
    <citation type="submission" date="2023-12" db="EMBL/GenBank/DDBJ databases">
        <authorList>
            <person name="Sun Q."/>
            <person name="Inoue M."/>
        </authorList>
    </citation>
    <scope>NUCLEOTIDE SEQUENCE</scope>
    <source>
        <strain evidence="11">JCM 12289</strain>
    </source>
</reference>
<dbReference type="SUPFAM" id="SSF50182">
    <property type="entry name" value="Sm-like ribonucleoproteins"/>
    <property type="match status" value="1"/>
</dbReference>
<keyword evidence="4 8" id="KW-0812">Transmembrane</keyword>
<evidence type="ECO:0000256" key="8">
    <source>
        <dbReference type="SAM" id="Phobius"/>
    </source>
</evidence>
<dbReference type="Pfam" id="PF21082">
    <property type="entry name" value="MS_channel_3rd"/>
    <property type="match status" value="1"/>
</dbReference>
<dbReference type="SUPFAM" id="SSF82689">
    <property type="entry name" value="Mechanosensitive channel protein MscS (YggB), C-terminal domain"/>
    <property type="match status" value="1"/>
</dbReference>
<evidence type="ECO:0000259" key="9">
    <source>
        <dbReference type="Pfam" id="PF00924"/>
    </source>
</evidence>
<dbReference type="EMBL" id="CP095005">
    <property type="protein sequence ID" value="UOO94217.1"/>
    <property type="molecule type" value="Genomic_DNA"/>
</dbReference>
<organism evidence="11 14">
    <name type="scientific">Halococcus dombrowskii</name>
    <dbReference type="NCBI Taxonomy" id="179637"/>
    <lineage>
        <taxon>Archaea</taxon>
        <taxon>Methanobacteriati</taxon>
        <taxon>Methanobacteriota</taxon>
        <taxon>Stenosarchaea group</taxon>
        <taxon>Halobacteria</taxon>
        <taxon>Halobacteriales</taxon>
        <taxon>Halococcaceae</taxon>
        <taxon>Halococcus</taxon>
    </lineage>
</organism>
<evidence type="ECO:0000256" key="3">
    <source>
        <dbReference type="ARBA" id="ARBA00022475"/>
    </source>
</evidence>
<dbReference type="InterPro" id="IPR011014">
    <property type="entry name" value="MscS_channel_TM-2"/>
</dbReference>
<feature type="transmembrane region" description="Helical" evidence="8">
    <location>
        <begin position="101"/>
        <end position="118"/>
    </location>
</feature>
<evidence type="ECO:0000256" key="7">
    <source>
        <dbReference type="SAM" id="MobiDB-lite"/>
    </source>
</evidence>
<evidence type="ECO:0000259" key="10">
    <source>
        <dbReference type="Pfam" id="PF21082"/>
    </source>
</evidence>
<name>A0AAV3SL76_HALDO</name>
<dbReference type="GeneID" id="71762094"/>
<protein>
    <submittedName>
        <fullName evidence="11">Mechanosensitive ion channel family protein</fullName>
    </submittedName>
</protein>
<evidence type="ECO:0000256" key="6">
    <source>
        <dbReference type="ARBA" id="ARBA00023136"/>
    </source>
</evidence>
<accession>A0AAV3SL76</accession>
<dbReference type="EMBL" id="BAAADN010000058">
    <property type="protein sequence ID" value="GAA0472802.1"/>
    <property type="molecule type" value="Genomic_DNA"/>
</dbReference>
<evidence type="ECO:0000256" key="1">
    <source>
        <dbReference type="ARBA" id="ARBA00004651"/>
    </source>
</evidence>
<dbReference type="Gene3D" id="3.30.70.100">
    <property type="match status" value="1"/>
</dbReference>
<feature type="domain" description="Mechanosensitive ion channel MscS" evidence="9">
    <location>
        <begin position="185"/>
        <end position="250"/>
    </location>
</feature>
<dbReference type="Proteomes" id="UP000830542">
    <property type="component" value="Chromosome"/>
</dbReference>
<reference evidence="11" key="1">
    <citation type="journal article" date="2014" name="Int. J. Syst. Evol. Microbiol.">
        <title>Complete genome sequence of Corynebacterium casei LMG S-19264T (=DSM 44701T), isolated from a smear-ripened cheese.</title>
        <authorList>
            <consortium name="US DOE Joint Genome Institute (JGI-PGF)"/>
            <person name="Walter F."/>
            <person name="Albersmeier A."/>
            <person name="Kalinowski J."/>
            <person name="Ruckert C."/>
        </authorList>
    </citation>
    <scope>NUCLEOTIDE SEQUENCE</scope>
    <source>
        <strain evidence="11">JCM 12289</strain>
    </source>
</reference>
<comment type="similarity">
    <text evidence="2">Belongs to the MscS (TC 1.A.23) family.</text>
</comment>
<comment type="subcellular location">
    <subcellularLocation>
        <location evidence="1">Cell membrane</location>
        <topology evidence="1">Multi-pass membrane protein</topology>
    </subcellularLocation>
</comment>
<evidence type="ECO:0000256" key="4">
    <source>
        <dbReference type="ARBA" id="ARBA00022692"/>
    </source>
</evidence>
<evidence type="ECO:0000256" key="2">
    <source>
        <dbReference type="ARBA" id="ARBA00008017"/>
    </source>
</evidence>
<keyword evidence="13" id="KW-1185">Reference proteome</keyword>
<feature type="region of interest" description="Disordered" evidence="7">
    <location>
        <begin position="353"/>
        <end position="375"/>
    </location>
</feature>
<keyword evidence="6 8" id="KW-0472">Membrane</keyword>
<feature type="domain" description="Mechanosensitive ion channel MscS C-terminal" evidence="10">
    <location>
        <begin position="257"/>
        <end position="342"/>
    </location>
</feature>
<dbReference type="Proteomes" id="UP001500962">
    <property type="component" value="Unassembled WGS sequence"/>
</dbReference>
<evidence type="ECO:0000313" key="14">
    <source>
        <dbReference type="Proteomes" id="UP001500962"/>
    </source>
</evidence>
<dbReference type="RefSeq" id="WP_244699470.1">
    <property type="nucleotide sequence ID" value="NZ_BAAADN010000058.1"/>
</dbReference>
<dbReference type="PANTHER" id="PTHR30221">
    <property type="entry name" value="SMALL-CONDUCTANCE MECHANOSENSITIVE CHANNEL"/>
    <property type="match status" value="1"/>
</dbReference>
<dbReference type="InterPro" id="IPR006685">
    <property type="entry name" value="MscS_channel_2nd"/>
</dbReference>
<feature type="transmembrane region" description="Helical" evidence="8">
    <location>
        <begin position="20"/>
        <end position="39"/>
    </location>
</feature>
<reference evidence="12" key="2">
    <citation type="submission" date="2022-04" db="EMBL/GenBank/DDBJ databases">
        <title>Sequencing and genomic assembly of Halococcus dombrowskii.</title>
        <authorList>
            <person name="Lim S.W."/>
            <person name="MacLea K.S."/>
        </authorList>
    </citation>
    <scope>NUCLEOTIDE SEQUENCE</scope>
    <source>
        <strain evidence="12">H4</strain>
    </source>
</reference>
<gene>
    <name evidence="11" type="ORF">GCM10008985_31930</name>
    <name evidence="12" type="ORF">MUK72_09560</name>
</gene>
<dbReference type="AlphaFoldDB" id="A0AAV3SL76"/>
<proteinExistence type="inferred from homology"/>
<keyword evidence="3" id="KW-1003">Cell membrane</keyword>
<evidence type="ECO:0000313" key="12">
    <source>
        <dbReference type="EMBL" id="UOO94217.1"/>
    </source>
</evidence>
<dbReference type="InterPro" id="IPR023408">
    <property type="entry name" value="MscS_beta-dom_sf"/>
</dbReference>
<dbReference type="Gene3D" id="2.30.30.60">
    <property type="match status" value="1"/>
</dbReference>
<dbReference type="InterPro" id="IPR011066">
    <property type="entry name" value="MscS_channel_C_sf"/>
</dbReference>
<dbReference type="KEGG" id="hdo:MUK72_09560"/>
<keyword evidence="5 8" id="KW-1133">Transmembrane helix</keyword>
<sequence>MLVPEFLRSIQKIYLSSTGGQLLGSLGALVVLAGIVVLINRAGKPLKRRYSSRLTEALQAGVVAVCVVGTVYWLMVVWRVVPAIGLVFDALSVNRWTGARLLLIAGVIVMAYLLIRLLNRSIDRLAEEYGAITDHQSEVAYHIADVGVAVAALFVVLAIWGIELSRLFLSAGALGAVIGLAARETIGSVTAGFVLLFSRPFHVGDWIAVGEYEGIVREVTIVNTEIRTFNDEHVLVPNDQITSEPLVNLSENNRLRVDTEIGIDYATDLDDVVALTEETMAEMDEPRSVPSPQAVLKEFDESSIVLEARFWIDDPSSRRVWGAKSAFIQAIKGAFDREGISIAYPQRVLAARDEGGEVGPHAEHGSLSPATDGGE</sequence>
<dbReference type="PANTHER" id="PTHR30221:SF20">
    <property type="entry name" value="SMALL-CONDUCTANCE MECHANOSENSITIVE CHANNEL"/>
    <property type="match status" value="1"/>
</dbReference>